<name>A0ABN7XC56_GIGMA</name>
<protein>
    <submittedName>
        <fullName evidence="2">10377_t:CDS:1</fullName>
    </submittedName>
</protein>
<comment type="caution">
    <text evidence="2">The sequence shown here is derived from an EMBL/GenBank/DDBJ whole genome shotgun (WGS) entry which is preliminary data.</text>
</comment>
<keyword evidence="3" id="KW-1185">Reference proteome</keyword>
<reference evidence="2 3" key="1">
    <citation type="submission" date="2021-06" db="EMBL/GenBank/DDBJ databases">
        <authorList>
            <person name="Kallberg Y."/>
            <person name="Tangrot J."/>
            <person name="Rosling A."/>
        </authorList>
    </citation>
    <scope>NUCLEOTIDE SEQUENCE [LARGE SCALE GENOMIC DNA]</scope>
    <source>
        <strain evidence="2 3">120-4 pot B 10/14</strain>
    </source>
</reference>
<organism evidence="2 3">
    <name type="scientific">Gigaspora margarita</name>
    <dbReference type="NCBI Taxonomy" id="4874"/>
    <lineage>
        <taxon>Eukaryota</taxon>
        <taxon>Fungi</taxon>
        <taxon>Fungi incertae sedis</taxon>
        <taxon>Mucoromycota</taxon>
        <taxon>Glomeromycotina</taxon>
        <taxon>Glomeromycetes</taxon>
        <taxon>Diversisporales</taxon>
        <taxon>Gigasporaceae</taxon>
        <taxon>Gigaspora</taxon>
    </lineage>
</organism>
<feature type="non-terminal residue" evidence="2">
    <location>
        <position position="331"/>
    </location>
</feature>
<feature type="domain" description="HAT C-terminal dimerisation" evidence="1">
    <location>
        <begin position="230"/>
        <end position="304"/>
    </location>
</feature>
<accession>A0ABN7XC56</accession>
<dbReference type="EMBL" id="CAJVQB010106726">
    <property type="protein sequence ID" value="CAG8851563.1"/>
    <property type="molecule type" value="Genomic_DNA"/>
</dbReference>
<gene>
    <name evidence="2" type="ORF">GMARGA_LOCUS40804</name>
</gene>
<evidence type="ECO:0000259" key="1">
    <source>
        <dbReference type="Pfam" id="PF05699"/>
    </source>
</evidence>
<evidence type="ECO:0000313" key="2">
    <source>
        <dbReference type="EMBL" id="CAG8851563.1"/>
    </source>
</evidence>
<evidence type="ECO:0000313" key="3">
    <source>
        <dbReference type="Proteomes" id="UP000789901"/>
    </source>
</evidence>
<proteinExistence type="predicted"/>
<dbReference type="Pfam" id="PF05699">
    <property type="entry name" value="Dimer_Tnp_hAT"/>
    <property type="match status" value="1"/>
</dbReference>
<dbReference type="PANTHER" id="PTHR46880">
    <property type="entry name" value="RAS-ASSOCIATING DOMAIN-CONTAINING PROTEIN"/>
    <property type="match status" value="1"/>
</dbReference>
<dbReference type="PANTHER" id="PTHR46880:SF5">
    <property type="entry name" value="DUF4371 DOMAIN-CONTAINING PROTEIN"/>
    <property type="match status" value="1"/>
</dbReference>
<dbReference type="InterPro" id="IPR012337">
    <property type="entry name" value="RNaseH-like_sf"/>
</dbReference>
<dbReference type="SUPFAM" id="SSF53098">
    <property type="entry name" value="Ribonuclease H-like"/>
    <property type="match status" value="1"/>
</dbReference>
<sequence>DINDEPNLELQNHIETRWLSLSNVVGNLYQIIDSILSTLNEDSLEGEKEAKNLILLLDEDFVIVTMFLADLTTILKRLINVFQSDYVALSHLKPHLKTAISSISESFIGGTDIQPTYGIILRNYMDRNSINQKTLPFFIEDYAKAIIEALQERFPHSDLYNALSIFDIKLFPKTEKQIATYGQKEIEFLGNYYGDSRVADYNIFTGIIDKEKLLEEWNSAKFYLESYSERDYNFTEIWKHIFDVDNNFINNYPNISLLVEIALIVPLSNATVERIFSHQNLIKTKLRNKLCTESLNKHLMILINGPDIEDFDFEKAYDHWINLKARRIGNF</sequence>
<dbReference type="InterPro" id="IPR008906">
    <property type="entry name" value="HATC_C_dom"/>
</dbReference>
<dbReference type="Proteomes" id="UP000789901">
    <property type="component" value="Unassembled WGS sequence"/>
</dbReference>
<feature type="non-terminal residue" evidence="2">
    <location>
        <position position="1"/>
    </location>
</feature>